<organism evidence="2 3">
    <name type="scientific">Metabacillus sediminis</name>
    <dbReference type="NCBI Taxonomy" id="3117746"/>
    <lineage>
        <taxon>Bacteria</taxon>
        <taxon>Bacillati</taxon>
        <taxon>Bacillota</taxon>
        <taxon>Bacilli</taxon>
        <taxon>Bacillales</taxon>
        <taxon>Bacillaceae</taxon>
        <taxon>Metabacillus</taxon>
    </lineage>
</organism>
<reference evidence="2 3" key="1">
    <citation type="submission" date="2024-02" db="EMBL/GenBank/DDBJ databases">
        <title>Seven novel Bacillus-like species.</title>
        <authorList>
            <person name="Liu G."/>
        </authorList>
    </citation>
    <scope>NUCLEOTIDE SEQUENCE [LARGE SCALE GENOMIC DNA]</scope>
    <source>
        <strain evidence="2 3">FJAT-52054</strain>
    </source>
</reference>
<sequence length="50" mass="5516">MTNYNKNMPDFKQLNDRLIAEPSPSPSIGAVIGNEKPSEQMETVKGKPGR</sequence>
<protein>
    <submittedName>
        <fullName evidence="2">Uncharacterized protein</fullName>
    </submittedName>
</protein>
<accession>A0ABZ2NCC7</accession>
<evidence type="ECO:0000313" key="3">
    <source>
        <dbReference type="Proteomes" id="UP001377337"/>
    </source>
</evidence>
<keyword evidence="3" id="KW-1185">Reference proteome</keyword>
<feature type="compositionally biased region" description="Basic and acidic residues" evidence="1">
    <location>
        <begin position="36"/>
        <end position="50"/>
    </location>
</feature>
<evidence type="ECO:0000256" key="1">
    <source>
        <dbReference type="SAM" id="MobiDB-lite"/>
    </source>
</evidence>
<dbReference type="RefSeq" id="WP_338776725.1">
    <property type="nucleotide sequence ID" value="NZ_CP147407.1"/>
</dbReference>
<gene>
    <name evidence="2" type="ORF">WCV65_11935</name>
</gene>
<feature type="region of interest" description="Disordered" evidence="1">
    <location>
        <begin position="1"/>
        <end position="50"/>
    </location>
</feature>
<name>A0ABZ2NCC7_9BACI</name>
<dbReference type="Proteomes" id="UP001377337">
    <property type="component" value="Chromosome"/>
</dbReference>
<dbReference type="EMBL" id="CP147407">
    <property type="protein sequence ID" value="WXB95286.1"/>
    <property type="molecule type" value="Genomic_DNA"/>
</dbReference>
<evidence type="ECO:0000313" key="2">
    <source>
        <dbReference type="EMBL" id="WXB95286.1"/>
    </source>
</evidence>
<proteinExistence type="predicted"/>